<evidence type="ECO:0000313" key="1">
    <source>
        <dbReference type="EMBL" id="MBE6505432.1"/>
    </source>
</evidence>
<dbReference type="RefSeq" id="WP_303737083.1">
    <property type="nucleotide sequence ID" value="NZ_SUTE01000051.1"/>
</dbReference>
<gene>
    <name evidence="1" type="ORF">E7Z73_06790</name>
</gene>
<name>A0A8T3VE20_9EURY</name>
<sequence length="89" mass="10498">MDNFKEDIKSIFEIEENDKIKFKTIEISPDKTIYFAVCESEKRMFGKISSATLEPKAFILKMGDEYHYCSLNDKKLDKNIVMEFLEKCL</sequence>
<evidence type="ECO:0000313" key="2">
    <source>
        <dbReference type="Proteomes" id="UP000762703"/>
    </source>
</evidence>
<proteinExistence type="predicted"/>
<accession>A0A8T3VE20</accession>
<reference evidence="1" key="1">
    <citation type="submission" date="2019-04" db="EMBL/GenBank/DDBJ databases">
        <title>Evolution of Biomass-Degrading Anaerobic Consortia Revealed by Metagenomics.</title>
        <authorList>
            <person name="Peng X."/>
        </authorList>
    </citation>
    <scope>NUCLEOTIDE SEQUENCE</scope>
    <source>
        <strain evidence="1">SIG12</strain>
    </source>
</reference>
<protein>
    <submittedName>
        <fullName evidence="1">Uncharacterized protein</fullName>
    </submittedName>
</protein>
<dbReference type="AlphaFoldDB" id="A0A8T3VE20"/>
<organism evidence="1 2">
    <name type="scientific">Methanobrevibacter millerae</name>
    <dbReference type="NCBI Taxonomy" id="230361"/>
    <lineage>
        <taxon>Archaea</taxon>
        <taxon>Methanobacteriati</taxon>
        <taxon>Methanobacteriota</taxon>
        <taxon>Methanomada group</taxon>
        <taxon>Methanobacteria</taxon>
        <taxon>Methanobacteriales</taxon>
        <taxon>Methanobacteriaceae</taxon>
        <taxon>Methanobrevibacter</taxon>
    </lineage>
</organism>
<dbReference type="Proteomes" id="UP000762703">
    <property type="component" value="Unassembled WGS sequence"/>
</dbReference>
<comment type="caution">
    <text evidence="1">The sequence shown here is derived from an EMBL/GenBank/DDBJ whole genome shotgun (WGS) entry which is preliminary data.</text>
</comment>
<dbReference type="EMBL" id="SUTE01000051">
    <property type="protein sequence ID" value="MBE6505432.1"/>
    <property type="molecule type" value="Genomic_DNA"/>
</dbReference>